<dbReference type="GO" id="GO:0016788">
    <property type="term" value="F:hydrolase activity, acting on ester bonds"/>
    <property type="evidence" value="ECO:0007669"/>
    <property type="project" value="InterPro"/>
</dbReference>
<keyword evidence="2" id="KW-0378">Hydrolase</keyword>
<keyword evidence="5" id="KW-0732">Signal</keyword>
<protein>
    <recommendedName>
        <fullName evidence="8">GDSL esterase/lipase At5g03610-like</fullName>
    </recommendedName>
</protein>
<feature type="chain" id="PRO_5043054908" description="GDSL esterase/lipase At5g03610-like" evidence="5">
    <location>
        <begin position="26"/>
        <end position="346"/>
    </location>
</feature>
<dbReference type="Gene3D" id="3.40.50.1110">
    <property type="entry name" value="SGNH hydrolase"/>
    <property type="match status" value="1"/>
</dbReference>
<organism evidence="6 7">
    <name type="scientific">Clitoria ternatea</name>
    <name type="common">Butterfly pea</name>
    <dbReference type="NCBI Taxonomy" id="43366"/>
    <lineage>
        <taxon>Eukaryota</taxon>
        <taxon>Viridiplantae</taxon>
        <taxon>Streptophyta</taxon>
        <taxon>Embryophyta</taxon>
        <taxon>Tracheophyta</taxon>
        <taxon>Spermatophyta</taxon>
        <taxon>Magnoliopsida</taxon>
        <taxon>eudicotyledons</taxon>
        <taxon>Gunneridae</taxon>
        <taxon>Pentapetalae</taxon>
        <taxon>rosids</taxon>
        <taxon>fabids</taxon>
        <taxon>Fabales</taxon>
        <taxon>Fabaceae</taxon>
        <taxon>Papilionoideae</taxon>
        <taxon>50 kb inversion clade</taxon>
        <taxon>NPAAA clade</taxon>
        <taxon>indigoferoid/millettioid clade</taxon>
        <taxon>Phaseoleae</taxon>
        <taxon>Clitoria</taxon>
    </lineage>
</organism>
<keyword evidence="4" id="KW-0443">Lipid metabolism</keyword>
<evidence type="ECO:0000256" key="3">
    <source>
        <dbReference type="ARBA" id="ARBA00022963"/>
    </source>
</evidence>
<dbReference type="SUPFAM" id="SSF52266">
    <property type="entry name" value="SGNH hydrolase"/>
    <property type="match status" value="1"/>
</dbReference>
<keyword evidence="7" id="KW-1185">Reference proteome</keyword>
<dbReference type="EMBL" id="JAYKXN010000006">
    <property type="protein sequence ID" value="KAK7278640.1"/>
    <property type="molecule type" value="Genomic_DNA"/>
</dbReference>
<dbReference type="GO" id="GO:0016042">
    <property type="term" value="P:lipid catabolic process"/>
    <property type="evidence" value="ECO:0007669"/>
    <property type="project" value="UniProtKB-KW"/>
</dbReference>
<name>A0AAN9FSQ2_CLITE</name>
<proteinExistence type="inferred from homology"/>
<dbReference type="InterPro" id="IPR001087">
    <property type="entry name" value="GDSL"/>
</dbReference>
<dbReference type="CDD" id="cd01837">
    <property type="entry name" value="SGNH_plant_lipase_like"/>
    <property type="match status" value="1"/>
</dbReference>
<evidence type="ECO:0000313" key="6">
    <source>
        <dbReference type="EMBL" id="KAK7278640.1"/>
    </source>
</evidence>
<comment type="caution">
    <text evidence="6">The sequence shown here is derived from an EMBL/GenBank/DDBJ whole genome shotgun (WGS) entry which is preliminary data.</text>
</comment>
<dbReference type="Pfam" id="PF00657">
    <property type="entry name" value="Lipase_GDSL"/>
    <property type="match status" value="1"/>
</dbReference>
<reference evidence="6 7" key="1">
    <citation type="submission" date="2024-01" db="EMBL/GenBank/DDBJ databases">
        <title>The genomes of 5 underutilized Papilionoideae crops provide insights into root nodulation and disease resistance.</title>
        <authorList>
            <person name="Yuan L."/>
        </authorList>
    </citation>
    <scope>NUCLEOTIDE SEQUENCE [LARGE SCALE GENOMIC DNA]</scope>
    <source>
        <strain evidence="6">LY-2023</strain>
        <tissue evidence="6">Leaf</tissue>
    </source>
</reference>
<dbReference type="InterPro" id="IPR035669">
    <property type="entry name" value="SGNH_plant_lipase-like"/>
</dbReference>
<gene>
    <name evidence="6" type="ORF">RJT34_23674</name>
</gene>
<dbReference type="PANTHER" id="PTHR46020">
    <property type="entry name" value="OSJNBB0059K02.9 PROTEIN"/>
    <property type="match status" value="1"/>
</dbReference>
<evidence type="ECO:0008006" key="8">
    <source>
        <dbReference type="Google" id="ProtNLM"/>
    </source>
</evidence>
<accession>A0AAN9FSQ2</accession>
<evidence type="ECO:0000256" key="2">
    <source>
        <dbReference type="ARBA" id="ARBA00022801"/>
    </source>
</evidence>
<evidence type="ECO:0000256" key="1">
    <source>
        <dbReference type="ARBA" id="ARBA00008668"/>
    </source>
</evidence>
<dbReference type="Proteomes" id="UP001359559">
    <property type="component" value="Unassembled WGS sequence"/>
</dbReference>
<feature type="signal peptide" evidence="5">
    <location>
        <begin position="1"/>
        <end position="25"/>
    </location>
</feature>
<evidence type="ECO:0000256" key="4">
    <source>
        <dbReference type="ARBA" id="ARBA00023098"/>
    </source>
</evidence>
<dbReference type="AlphaFoldDB" id="A0AAN9FSQ2"/>
<comment type="similarity">
    <text evidence="1">Belongs to the 'GDSL' lipolytic enzyme family.</text>
</comment>
<evidence type="ECO:0000256" key="5">
    <source>
        <dbReference type="SAM" id="SignalP"/>
    </source>
</evidence>
<evidence type="ECO:0000313" key="7">
    <source>
        <dbReference type="Proteomes" id="UP001359559"/>
    </source>
</evidence>
<dbReference type="InterPro" id="IPR036514">
    <property type="entry name" value="SGNH_hydro_sf"/>
</dbReference>
<sequence length="346" mass="38426">MDSQKLLFSFLCLPLLLILLKGLEAEGHLQREHKKLFVFGDSYVDSGNIRKGFANSWKVPYGTTFPGKPVGRFSDGRVFSDYIARYLGLKSPIPYRLRKLMPQHLKYGMNFAFGGTGVFDTFAKAPNMTTQIHLFQQLIQHKLYSPSDLTNSVALVSVAGNDYTHFAATNGSAQGFPSFIASVVNQTATNLLSIQKLGVKKIVVDGVQPLGCLPQSTTTSFFQQCNSTLNNLVVLHNNLLHQAVTKLNDKTKGQSTFIILDLFNSFMSVLDNPSTYNIKDPRKPCCVGVSSEYKCGSVGENNVQKYKVCDKPNTSFYWDLVHPSQAGWNAVYNKLQTTGALQQLRN</sequence>
<keyword evidence="3" id="KW-0442">Lipid degradation</keyword>
<dbReference type="PANTHER" id="PTHR46020:SF30">
    <property type="entry name" value="GDSL-LIKE LIPASE_ACYLHYDROLASE"/>
    <property type="match status" value="1"/>
</dbReference>